<keyword evidence="3" id="KW-0808">Transferase</keyword>
<sequence>MAGQVKSRQRVTDFGEVFTNEREVNAMLDLVKQETERIESRFLEPACGNGNFIAEVLRRKLAVVRSRYRRSPGEYQRYAFLAVSSIYGVEIQPDNAQECRERLYDIVEKDARSAIKGAVELAFLDAVRYALEKNILCGDALTLKDANGEPITFAEWSLVTGDLVKRRDFLLSELLEGNVEKGGQASLFGEANALWEFDEETQAYIPAAIREYPPTDYREVSRVG</sequence>
<dbReference type="SUPFAM" id="SSF53335">
    <property type="entry name" value="S-adenosyl-L-methionine-dependent methyltransferases"/>
    <property type="match status" value="1"/>
</dbReference>
<dbReference type="Gene3D" id="3.40.50.150">
    <property type="entry name" value="Vaccinia Virus protein VP39"/>
    <property type="match status" value="1"/>
</dbReference>
<keyword evidence="2 5" id="KW-0489">Methyltransferase</keyword>
<dbReference type="GO" id="GO:0032259">
    <property type="term" value="P:methylation"/>
    <property type="evidence" value="ECO:0007669"/>
    <property type="project" value="UniProtKB-KW"/>
</dbReference>
<evidence type="ECO:0000256" key="3">
    <source>
        <dbReference type="ARBA" id="ARBA00022679"/>
    </source>
</evidence>
<dbReference type="GO" id="GO:0008168">
    <property type="term" value="F:methyltransferase activity"/>
    <property type="evidence" value="ECO:0007669"/>
    <property type="project" value="UniProtKB-KW"/>
</dbReference>
<reference evidence="5 6" key="1">
    <citation type="submission" date="2020-10" db="EMBL/GenBank/DDBJ databases">
        <title>ChiBAC.</title>
        <authorList>
            <person name="Zenner C."/>
            <person name="Hitch T.C.A."/>
            <person name="Clavel T."/>
        </authorList>
    </citation>
    <scope>NUCLEOTIDE SEQUENCE [LARGE SCALE GENOMIC DNA]</scope>
    <source>
        <strain evidence="5 6">DSM 107455</strain>
    </source>
</reference>
<proteinExistence type="predicted"/>
<evidence type="ECO:0000313" key="6">
    <source>
        <dbReference type="Proteomes" id="UP001194273"/>
    </source>
</evidence>
<comment type="catalytic activity">
    <reaction evidence="4">
        <text>a 2'-deoxyadenosine in DNA + S-adenosyl-L-methionine = an N(6)-methyl-2'-deoxyadenosine in DNA + S-adenosyl-L-homocysteine + H(+)</text>
        <dbReference type="Rhea" id="RHEA:15197"/>
        <dbReference type="Rhea" id="RHEA-COMP:12418"/>
        <dbReference type="Rhea" id="RHEA-COMP:12419"/>
        <dbReference type="ChEBI" id="CHEBI:15378"/>
        <dbReference type="ChEBI" id="CHEBI:57856"/>
        <dbReference type="ChEBI" id="CHEBI:59789"/>
        <dbReference type="ChEBI" id="CHEBI:90615"/>
        <dbReference type="ChEBI" id="CHEBI:90616"/>
        <dbReference type="EC" id="2.1.1.72"/>
    </reaction>
</comment>
<evidence type="ECO:0000313" key="5">
    <source>
        <dbReference type="EMBL" id="MBE5023747.1"/>
    </source>
</evidence>
<dbReference type="PANTHER" id="PTHR33841">
    <property type="entry name" value="DNA METHYLTRANSFERASE YEEA-RELATED"/>
    <property type="match status" value="1"/>
</dbReference>
<dbReference type="InterPro" id="IPR050953">
    <property type="entry name" value="N4_N6_ade-DNA_methylase"/>
</dbReference>
<accession>A0ABR9QSP5</accession>
<comment type="caution">
    <text evidence="5">The sequence shown here is derived from an EMBL/GenBank/DDBJ whole genome shotgun (WGS) entry which is preliminary data.</text>
</comment>
<evidence type="ECO:0000256" key="2">
    <source>
        <dbReference type="ARBA" id="ARBA00022603"/>
    </source>
</evidence>
<keyword evidence="6" id="KW-1185">Reference proteome</keyword>
<protein>
    <recommendedName>
        <fullName evidence="1">site-specific DNA-methyltransferase (adenine-specific)</fullName>
        <ecNumber evidence="1">2.1.1.72</ecNumber>
    </recommendedName>
</protein>
<dbReference type="Proteomes" id="UP001194273">
    <property type="component" value="Unassembled WGS sequence"/>
</dbReference>
<dbReference type="EC" id="2.1.1.72" evidence="1"/>
<gene>
    <name evidence="5" type="ORF">INF26_02615</name>
</gene>
<organism evidence="5 6">
    <name type="scientific">Thermophilibacter gallinarum</name>
    <dbReference type="NCBI Taxonomy" id="2779357"/>
    <lineage>
        <taxon>Bacteria</taxon>
        <taxon>Bacillati</taxon>
        <taxon>Actinomycetota</taxon>
        <taxon>Coriobacteriia</taxon>
        <taxon>Coriobacteriales</taxon>
        <taxon>Atopobiaceae</taxon>
        <taxon>Thermophilibacter</taxon>
    </lineage>
</organism>
<dbReference type="PANTHER" id="PTHR33841:SF1">
    <property type="entry name" value="DNA METHYLTRANSFERASE A"/>
    <property type="match status" value="1"/>
</dbReference>
<evidence type="ECO:0000256" key="4">
    <source>
        <dbReference type="ARBA" id="ARBA00047942"/>
    </source>
</evidence>
<dbReference type="EMBL" id="JADCJZ010000001">
    <property type="protein sequence ID" value="MBE5023747.1"/>
    <property type="molecule type" value="Genomic_DNA"/>
</dbReference>
<dbReference type="RefSeq" id="WP_193529162.1">
    <property type="nucleotide sequence ID" value="NZ_JADCJZ010000001.1"/>
</dbReference>
<name>A0ABR9QSP5_9ACTN</name>
<evidence type="ECO:0000256" key="1">
    <source>
        <dbReference type="ARBA" id="ARBA00011900"/>
    </source>
</evidence>
<dbReference type="InterPro" id="IPR029063">
    <property type="entry name" value="SAM-dependent_MTases_sf"/>
</dbReference>